<dbReference type="PANTHER" id="PTHR33371:SF4">
    <property type="entry name" value="INTERMEMBRANE PHOSPHOLIPID TRANSPORT SYSTEM BINDING PROTEIN MLAD"/>
    <property type="match status" value="1"/>
</dbReference>
<proteinExistence type="predicted"/>
<dbReference type="InterPro" id="IPR052336">
    <property type="entry name" value="MlaD_Phospholipid_Transporter"/>
</dbReference>
<dbReference type="Pfam" id="PF02470">
    <property type="entry name" value="MlaD"/>
    <property type="match status" value="1"/>
</dbReference>
<name>A0A2A4X2W0_UNCAE</name>
<dbReference type="Proteomes" id="UP000218775">
    <property type="component" value="Unassembled WGS sequence"/>
</dbReference>
<dbReference type="AlphaFoldDB" id="A0A2A4X2W0"/>
<sequence>MLNYMKNMLIGLFVVIACGLFVGIILFLEPSVGDGKETLIVRFSNINGISVGTRVMFAGKPIGEVVKIEQIPHAREQPTDEIGQVYFYQLILHVDSSVHVYNTDEITVQTSGLLGEKSIAIIPKAPPKGVKPKLITSKTPVYAESVDSIESAINEVSQLTDKIEETLDKVISWIDQNGFELGMAIRSFDDAMNQTSIMISDVNQLGVVESVEKSVKQFDILMQDAAYLVDQAIDGRIIPNLSDTLDTMKYASRNFDKIIHQIASGEGSIGKLIFDDNTYLQVNAVLSKVNTLMNDVNHYGVFFNLNKKWQRSREKRATMLNALNSPEKFRNYFTQEVDGINTSMSRLSMLIEKAQSDQDIQDNALFKKDFKELFEQTKAMLDNLKLYNEQLEDAPTGG</sequence>
<gene>
    <name evidence="2" type="ORF">COB21_03575</name>
</gene>
<evidence type="ECO:0000313" key="2">
    <source>
        <dbReference type="EMBL" id="PCI77012.1"/>
    </source>
</evidence>
<evidence type="ECO:0000313" key="3">
    <source>
        <dbReference type="Proteomes" id="UP000218775"/>
    </source>
</evidence>
<comment type="caution">
    <text evidence="2">The sequence shown here is derived from an EMBL/GenBank/DDBJ whole genome shotgun (WGS) entry which is preliminary data.</text>
</comment>
<dbReference type="PROSITE" id="PS51257">
    <property type="entry name" value="PROKAR_LIPOPROTEIN"/>
    <property type="match status" value="1"/>
</dbReference>
<feature type="domain" description="Mce/MlaD" evidence="1">
    <location>
        <begin position="37"/>
        <end position="123"/>
    </location>
</feature>
<dbReference type="PANTHER" id="PTHR33371">
    <property type="entry name" value="INTERMEMBRANE PHOSPHOLIPID TRANSPORT SYSTEM BINDING PROTEIN MLAD-RELATED"/>
    <property type="match status" value="1"/>
</dbReference>
<reference evidence="3" key="1">
    <citation type="submission" date="2017-08" db="EMBL/GenBank/DDBJ databases">
        <title>A dynamic microbial community with high functional redundancy inhabits the cold, oxic subseafloor aquifer.</title>
        <authorList>
            <person name="Tully B.J."/>
            <person name="Wheat C.G."/>
            <person name="Glazer B.T."/>
            <person name="Huber J.A."/>
        </authorList>
    </citation>
    <scope>NUCLEOTIDE SEQUENCE [LARGE SCALE GENOMIC DNA]</scope>
</reference>
<dbReference type="EMBL" id="NVUK01000021">
    <property type="protein sequence ID" value="PCI77012.1"/>
    <property type="molecule type" value="Genomic_DNA"/>
</dbReference>
<dbReference type="InterPro" id="IPR003399">
    <property type="entry name" value="Mce/MlaD"/>
</dbReference>
<accession>A0A2A4X2W0</accession>
<protein>
    <recommendedName>
        <fullName evidence="1">Mce/MlaD domain-containing protein</fullName>
    </recommendedName>
</protein>
<evidence type="ECO:0000259" key="1">
    <source>
        <dbReference type="Pfam" id="PF02470"/>
    </source>
</evidence>
<organism evidence="2 3">
    <name type="scientific">Aerophobetes bacterium</name>
    <dbReference type="NCBI Taxonomy" id="2030807"/>
    <lineage>
        <taxon>Bacteria</taxon>
        <taxon>Candidatus Aerophobota</taxon>
    </lineage>
</organism>